<protein>
    <recommendedName>
        <fullName evidence="3">histidine kinase</fullName>
        <ecNumber evidence="3">2.7.13.3</ecNumber>
    </recommendedName>
</protein>
<dbReference type="Pfam" id="PF00512">
    <property type="entry name" value="HisKA"/>
    <property type="match status" value="1"/>
</dbReference>
<dbReference type="EMBL" id="JAUOZS010000001">
    <property type="protein sequence ID" value="MDT8901422.1"/>
    <property type="molecule type" value="Genomic_DNA"/>
</dbReference>
<feature type="domain" description="HAMP" evidence="13">
    <location>
        <begin position="348"/>
        <end position="400"/>
    </location>
</feature>
<dbReference type="CDD" id="cd00075">
    <property type="entry name" value="HATPase"/>
    <property type="match status" value="1"/>
</dbReference>
<dbReference type="PROSITE" id="PS50109">
    <property type="entry name" value="HIS_KIN"/>
    <property type="match status" value="1"/>
</dbReference>
<keyword evidence="6" id="KW-0547">Nucleotide-binding</keyword>
<dbReference type="InterPro" id="IPR003661">
    <property type="entry name" value="HisK_dim/P_dom"/>
</dbReference>
<evidence type="ECO:0000256" key="8">
    <source>
        <dbReference type="ARBA" id="ARBA00022840"/>
    </source>
</evidence>
<evidence type="ECO:0000256" key="2">
    <source>
        <dbReference type="ARBA" id="ARBA00004370"/>
    </source>
</evidence>
<keyword evidence="7" id="KW-0418">Kinase</keyword>
<keyword evidence="4" id="KW-0597">Phosphoprotein</keyword>
<feature type="domain" description="Histidine kinase" evidence="12">
    <location>
        <begin position="415"/>
        <end position="631"/>
    </location>
</feature>
<dbReference type="InterPro" id="IPR036890">
    <property type="entry name" value="HATPase_C_sf"/>
</dbReference>
<feature type="compositionally biased region" description="Low complexity" evidence="10">
    <location>
        <begin position="199"/>
        <end position="208"/>
    </location>
</feature>
<dbReference type="PANTHER" id="PTHR42878">
    <property type="entry name" value="TWO-COMPONENT HISTIDINE KINASE"/>
    <property type="match status" value="1"/>
</dbReference>
<name>A0ABU3NX80_9FIRM</name>
<keyword evidence="9" id="KW-0902">Two-component regulatory system</keyword>
<evidence type="ECO:0000256" key="6">
    <source>
        <dbReference type="ARBA" id="ARBA00022741"/>
    </source>
</evidence>
<dbReference type="Proteomes" id="UP001254848">
    <property type="component" value="Unassembled WGS sequence"/>
</dbReference>
<comment type="catalytic activity">
    <reaction evidence="1">
        <text>ATP + protein L-histidine = ADP + protein N-phospho-L-histidine.</text>
        <dbReference type="EC" id="2.7.13.3"/>
    </reaction>
</comment>
<evidence type="ECO:0000259" key="12">
    <source>
        <dbReference type="PROSITE" id="PS50109"/>
    </source>
</evidence>
<evidence type="ECO:0000256" key="3">
    <source>
        <dbReference type="ARBA" id="ARBA00012438"/>
    </source>
</evidence>
<keyword evidence="11" id="KW-0812">Transmembrane</keyword>
<evidence type="ECO:0000256" key="11">
    <source>
        <dbReference type="SAM" id="Phobius"/>
    </source>
</evidence>
<evidence type="ECO:0000313" key="15">
    <source>
        <dbReference type="Proteomes" id="UP001254848"/>
    </source>
</evidence>
<dbReference type="RefSeq" id="WP_413779932.1">
    <property type="nucleotide sequence ID" value="NZ_JAUOZS010000001.1"/>
</dbReference>
<dbReference type="PROSITE" id="PS50885">
    <property type="entry name" value="HAMP"/>
    <property type="match status" value="1"/>
</dbReference>
<dbReference type="PRINTS" id="PR00344">
    <property type="entry name" value="BCTRLSENSOR"/>
</dbReference>
<proteinExistence type="predicted"/>
<dbReference type="Pfam" id="PF02518">
    <property type="entry name" value="HATPase_c"/>
    <property type="match status" value="1"/>
</dbReference>
<feature type="transmembrane region" description="Helical" evidence="11">
    <location>
        <begin position="327"/>
        <end position="347"/>
    </location>
</feature>
<evidence type="ECO:0000256" key="4">
    <source>
        <dbReference type="ARBA" id="ARBA00022553"/>
    </source>
</evidence>
<dbReference type="InterPro" id="IPR005467">
    <property type="entry name" value="His_kinase_dom"/>
</dbReference>
<dbReference type="CDD" id="cd00082">
    <property type="entry name" value="HisKA"/>
    <property type="match status" value="1"/>
</dbReference>
<dbReference type="InterPro" id="IPR004358">
    <property type="entry name" value="Sig_transdc_His_kin-like_C"/>
</dbReference>
<evidence type="ECO:0000256" key="9">
    <source>
        <dbReference type="ARBA" id="ARBA00023012"/>
    </source>
</evidence>
<dbReference type="PANTHER" id="PTHR42878:SF7">
    <property type="entry name" value="SENSOR HISTIDINE KINASE GLRK"/>
    <property type="match status" value="1"/>
</dbReference>
<gene>
    <name evidence="14" type="ORF">Q4T40_09240</name>
</gene>
<organism evidence="14 15">
    <name type="scientific">Anaeroselena agilis</name>
    <dbReference type="NCBI Taxonomy" id="3063788"/>
    <lineage>
        <taxon>Bacteria</taxon>
        <taxon>Bacillati</taxon>
        <taxon>Bacillota</taxon>
        <taxon>Negativicutes</taxon>
        <taxon>Acetonemataceae</taxon>
        <taxon>Anaeroselena</taxon>
    </lineage>
</organism>
<dbReference type="SUPFAM" id="SSF158472">
    <property type="entry name" value="HAMP domain-like"/>
    <property type="match status" value="1"/>
</dbReference>
<dbReference type="SMART" id="SM00387">
    <property type="entry name" value="HATPase_c"/>
    <property type="match status" value="1"/>
</dbReference>
<dbReference type="Gene3D" id="6.10.340.10">
    <property type="match status" value="1"/>
</dbReference>
<dbReference type="SMART" id="SM00388">
    <property type="entry name" value="HisKA"/>
    <property type="match status" value="1"/>
</dbReference>
<feature type="region of interest" description="Disordered" evidence="10">
    <location>
        <begin position="99"/>
        <end position="219"/>
    </location>
</feature>
<sequence>MRISLQYKLLAAFMALVVLGPAGIGAGGSMLIRDYFVARKQHELTDKAYEMARMVNAYYDGRITHGQLHNFVNSVDSFLDARVWAVDKDLNLITVSEERPDDGQVTRRPASVVKPSPMPQERWDCDVPGESGGMMSPGWQHNRQAGRPGQLNPNSPSGGQSGVSPRSVDSDSEQPSGGHHGMMGGWRSDRQNIMGRPEVQNSQQVQQSRSAAPGVAQATAEGPALKIMADKGQPSITLDLGQGAQKGEQPNPAIGLADIKGMSEIIQAVRANYGQTWAKTYYHPYYEENMLIVAVPLIRQNGTVNGTVMINAPIEEIDNFLQHIYKYLSYAGVVAILFAVVLAAYMARGIARPLRAMRETAAALAGGNYDQRITVTTSDEVGDLGQSLNSLAHDLGEYVRRMELADKMRRDFVANVSHELRTPLTIMRGYNQALQDGTVTDCGQVRKYHRVMGDEILRLEKLIAELLDLSQLQANGAGLEIEQVSLAEVVDNVSTLLKQKSEEKGVTVVIQIDPSVPSVQGDGDRLTQLVLILMDNALKFTQPGGQIAARLIAGDDGVSLSVADTGAGIPVEDLPHIWERFYKADKSRSSGGTGLGLAIARQIIELHGATVEVTSACGDGTTFTIRFPIIKNGKREVK</sequence>
<evidence type="ECO:0000256" key="5">
    <source>
        <dbReference type="ARBA" id="ARBA00022679"/>
    </source>
</evidence>
<dbReference type="InterPro" id="IPR036097">
    <property type="entry name" value="HisK_dim/P_sf"/>
</dbReference>
<comment type="subcellular location">
    <subcellularLocation>
        <location evidence="2">Membrane</location>
    </subcellularLocation>
</comment>
<dbReference type="SMART" id="SM00304">
    <property type="entry name" value="HAMP"/>
    <property type="match status" value="1"/>
</dbReference>
<evidence type="ECO:0000256" key="10">
    <source>
        <dbReference type="SAM" id="MobiDB-lite"/>
    </source>
</evidence>
<dbReference type="InterPro" id="IPR050351">
    <property type="entry name" value="BphY/WalK/GraS-like"/>
</dbReference>
<dbReference type="InterPro" id="IPR003660">
    <property type="entry name" value="HAMP_dom"/>
</dbReference>
<keyword evidence="15" id="KW-1185">Reference proteome</keyword>
<keyword evidence="8 14" id="KW-0067">ATP-binding</keyword>
<evidence type="ECO:0000313" key="14">
    <source>
        <dbReference type="EMBL" id="MDT8901422.1"/>
    </source>
</evidence>
<dbReference type="InterPro" id="IPR003594">
    <property type="entry name" value="HATPase_dom"/>
</dbReference>
<dbReference type="EC" id="2.7.13.3" evidence="3"/>
<evidence type="ECO:0000256" key="1">
    <source>
        <dbReference type="ARBA" id="ARBA00000085"/>
    </source>
</evidence>
<keyword evidence="11" id="KW-0472">Membrane</keyword>
<evidence type="ECO:0000256" key="7">
    <source>
        <dbReference type="ARBA" id="ARBA00022777"/>
    </source>
</evidence>
<dbReference type="Pfam" id="PF00672">
    <property type="entry name" value="HAMP"/>
    <property type="match status" value="1"/>
</dbReference>
<evidence type="ECO:0000259" key="13">
    <source>
        <dbReference type="PROSITE" id="PS50885"/>
    </source>
</evidence>
<dbReference type="CDD" id="cd06225">
    <property type="entry name" value="HAMP"/>
    <property type="match status" value="1"/>
</dbReference>
<comment type="caution">
    <text evidence="14">The sequence shown here is derived from an EMBL/GenBank/DDBJ whole genome shotgun (WGS) entry which is preliminary data.</text>
</comment>
<dbReference type="Gene3D" id="3.30.565.10">
    <property type="entry name" value="Histidine kinase-like ATPase, C-terminal domain"/>
    <property type="match status" value="1"/>
</dbReference>
<reference evidence="14 15" key="1">
    <citation type="submission" date="2023-07" db="EMBL/GenBank/DDBJ databases">
        <title>The novel representative of Negativicutes class, Anaeroselena agilis gen. nov. sp. nov.</title>
        <authorList>
            <person name="Prokofeva M.I."/>
            <person name="Elcheninov A.G."/>
            <person name="Klyukina A."/>
            <person name="Kublanov I.V."/>
            <person name="Frolov E.N."/>
            <person name="Podosokorskaya O.A."/>
        </authorList>
    </citation>
    <scope>NUCLEOTIDE SEQUENCE [LARGE SCALE GENOMIC DNA]</scope>
    <source>
        <strain evidence="14 15">4137-cl</strain>
    </source>
</reference>
<feature type="compositionally biased region" description="Polar residues" evidence="10">
    <location>
        <begin position="151"/>
        <end position="164"/>
    </location>
</feature>
<dbReference type="SUPFAM" id="SSF55874">
    <property type="entry name" value="ATPase domain of HSP90 chaperone/DNA topoisomerase II/histidine kinase"/>
    <property type="match status" value="1"/>
</dbReference>
<keyword evidence="11" id="KW-1133">Transmembrane helix</keyword>
<dbReference type="Gene3D" id="1.10.287.130">
    <property type="match status" value="1"/>
</dbReference>
<keyword evidence="5" id="KW-0808">Transferase</keyword>
<dbReference type="GO" id="GO:0005524">
    <property type="term" value="F:ATP binding"/>
    <property type="evidence" value="ECO:0007669"/>
    <property type="project" value="UniProtKB-KW"/>
</dbReference>
<accession>A0ABU3NX80</accession>
<dbReference type="SUPFAM" id="SSF47384">
    <property type="entry name" value="Homodimeric domain of signal transducing histidine kinase"/>
    <property type="match status" value="1"/>
</dbReference>